<sequence>MKLFVPHDERRPHPEPAPTNDALAFGAGLILWLLALVIVLGMTALGAMPSSPTVLGTIAVGLVLGALGLAVSRRRPR</sequence>
<accession>A0A840XLC1</accession>
<gene>
    <name evidence="2" type="ORF">BJ959_001143</name>
</gene>
<evidence type="ECO:0000313" key="3">
    <source>
        <dbReference type="Proteomes" id="UP000552883"/>
    </source>
</evidence>
<protein>
    <recommendedName>
        <fullName evidence="4">DUF2530 domain-containing protein</fullName>
    </recommendedName>
</protein>
<feature type="transmembrane region" description="Helical" evidence="1">
    <location>
        <begin position="53"/>
        <end position="71"/>
    </location>
</feature>
<organism evidence="2 3">
    <name type="scientific">Microcella frigidaquae</name>
    <dbReference type="NCBI Taxonomy" id="424758"/>
    <lineage>
        <taxon>Bacteria</taxon>
        <taxon>Bacillati</taxon>
        <taxon>Actinomycetota</taxon>
        <taxon>Actinomycetes</taxon>
        <taxon>Micrococcales</taxon>
        <taxon>Microbacteriaceae</taxon>
        <taxon>Microcella</taxon>
    </lineage>
</organism>
<feature type="transmembrane region" description="Helical" evidence="1">
    <location>
        <begin position="21"/>
        <end position="47"/>
    </location>
</feature>
<keyword evidence="3" id="KW-1185">Reference proteome</keyword>
<reference evidence="2 3" key="1">
    <citation type="submission" date="2020-08" db="EMBL/GenBank/DDBJ databases">
        <title>Sequencing the genomes of 1000 actinobacteria strains.</title>
        <authorList>
            <person name="Klenk H.-P."/>
        </authorList>
    </citation>
    <scope>NUCLEOTIDE SEQUENCE [LARGE SCALE GENOMIC DNA]</scope>
    <source>
        <strain evidence="2 3">DSM 23889</strain>
    </source>
</reference>
<proteinExistence type="predicted"/>
<keyword evidence="1" id="KW-0472">Membrane</keyword>
<evidence type="ECO:0008006" key="4">
    <source>
        <dbReference type="Google" id="ProtNLM"/>
    </source>
</evidence>
<keyword evidence="1" id="KW-0812">Transmembrane</keyword>
<dbReference type="AlphaFoldDB" id="A0A840XLC1"/>
<evidence type="ECO:0000313" key="2">
    <source>
        <dbReference type="EMBL" id="MBB5617647.1"/>
    </source>
</evidence>
<dbReference type="Proteomes" id="UP000552883">
    <property type="component" value="Unassembled WGS sequence"/>
</dbReference>
<comment type="caution">
    <text evidence="2">The sequence shown here is derived from an EMBL/GenBank/DDBJ whole genome shotgun (WGS) entry which is preliminary data.</text>
</comment>
<dbReference type="EMBL" id="JACHBS010000001">
    <property type="protein sequence ID" value="MBB5617647.1"/>
    <property type="molecule type" value="Genomic_DNA"/>
</dbReference>
<evidence type="ECO:0000256" key="1">
    <source>
        <dbReference type="SAM" id="Phobius"/>
    </source>
</evidence>
<dbReference type="RefSeq" id="WP_153982972.1">
    <property type="nucleotide sequence ID" value="NZ_BAAANZ010000015.1"/>
</dbReference>
<keyword evidence="1" id="KW-1133">Transmembrane helix</keyword>
<name>A0A840XLC1_9MICO</name>